<keyword evidence="3" id="KW-0808">Transferase</keyword>
<organism evidence="3 4">
    <name type="scientific">Phenylobacterium ferrooxidans</name>
    <dbReference type="NCBI Taxonomy" id="2982689"/>
    <lineage>
        <taxon>Bacteria</taxon>
        <taxon>Pseudomonadati</taxon>
        <taxon>Pseudomonadota</taxon>
        <taxon>Alphaproteobacteria</taxon>
        <taxon>Caulobacterales</taxon>
        <taxon>Caulobacteraceae</taxon>
        <taxon>Phenylobacterium</taxon>
    </lineage>
</organism>
<sequence length="306" mass="31776">MGAKIRSIELIANTASGSVGAAAPDEARALLAEFGGKANVCVPEGGDLAGCLQAAIDRAPDLLVILAGDGTARAAAELCGMDGPMIAPLPGGTMNMLPKAVYGTTDWKAALRDTLEHGEERTIGGGVVDGRLFLVAAILGSGALLAPAREAVREGRPVIAFHRARRAWRRAFSGRLRYSLDGATRGKAEAMTFMCPIASRALNDDDQFLEAAALDPTGVAEALRIGLHSVMGDWRDDPAVEAVACRQARVWASSGIPAVLDGEPARLKASVQVSWKSAVTRVLAPPKQDHAEAGGDAPKETVKAAN</sequence>
<evidence type="ECO:0000259" key="2">
    <source>
        <dbReference type="Pfam" id="PF00781"/>
    </source>
</evidence>
<dbReference type="EMBL" id="JAOTJD010000020">
    <property type="protein sequence ID" value="MFD3264624.1"/>
    <property type="molecule type" value="Genomic_DNA"/>
</dbReference>
<reference evidence="3 4" key="1">
    <citation type="submission" date="2022-09" db="EMBL/GenBank/DDBJ databases">
        <title>New species of Phenylobacterium.</title>
        <authorList>
            <person name="Mieszkin S."/>
        </authorList>
    </citation>
    <scope>NUCLEOTIDE SEQUENCE [LARGE SCALE GENOMIC DNA]</scope>
    <source>
        <strain evidence="3 4">HK31-G</strain>
    </source>
</reference>
<dbReference type="Pfam" id="PF00781">
    <property type="entry name" value="DAGK_cat"/>
    <property type="match status" value="1"/>
</dbReference>
<dbReference type="InterPro" id="IPR016064">
    <property type="entry name" value="NAD/diacylglycerol_kinase_sf"/>
</dbReference>
<feature type="domain" description="DAGKc" evidence="2">
    <location>
        <begin position="10"/>
        <end position="117"/>
    </location>
</feature>
<dbReference type="InterPro" id="IPR017438">
    <property type="entry name" value="ATP-NAD_kinase_N"/>
</dbReference>
<gene>
    <name evidence="3" type="ORF">OCL97_11720</name>
</gene>
<evidence type="ECO:0000313" key="4">
    <source>
        <dbReference type="Proteomes" id="UP001598130"/>
    </source>
</evidence>
<name>A0ABW6CNI7_9CAUL</name>
<keyword evidence="3" id="KW-0418">Kinase</keyword>
<accession>A0ABW6CNI7</accession>
<comment type="caution">
    <text evidence="3">The sequence shown here is derived from an EMBL/GenBank/DDBJ whole genome shotgun (WGS) entry which is preliminary data.</text>
</comment>
<dbReference type="RefSeq" id="WP_377370222.1">
    <property type="nucleotide sequence ID" value="NZ_JAOTJD010000020.1"/>
</dbReference>
<dbReference type="Proteomes" id="UP001598130">
    <property type="component" value="Unassembled WGS sequence"/>
</dbReference>
<feature type="compositionally biased region" description="Basic and acidic residues" evidence="1">
    <location>
        <begin position="287"/>
        <end position="306"/>
    </location>
</feature>
<evidence type="ECO:0000313" key="3">
    <source>
        <dbReference type="EMBL" id="MFD3264624.1"/>
    </source>
</evidence>
<proteinExistence type="predicted"/>
<dbReference type="Gene3D" id="2.60.200.40">
    <property type="match status" value="1"/>
</dbReference>
<evidence type="ECO:0000256" key="1">
    <source>
        <dbReference type="SAM" id="MobiDB-lite"/>
    </source>
</evidence>
<dbReference type="GO" id="GO:0016301">
    <property type="term" value="F:kinase activity"/>
    <property type="evidence" value="ECO:0007669"/>
    <property type="project" value="UniProtKB-KW"/>
</dbReference>
<dbReference type="SUPFAM" id="SSF111331">
    <property type="entry name" value="NAD kinase/diacylglycerol kinase-like"/>
    <property type="match status" value="1"/>
</dbReference>
<dbReference type="InterPro" id="IPR001206">
    <property type="entry name" value="Diacylglycerol_kinase_cat_dom"/>
</dbReference>
<dbReference type="Gene3D" id="3.40.50.10330">
    <property type="entry name" value="Probable inorganic polyphosphate/atp-NAD kinase, domain 1"/>
    <property type="match status" value="1"/>
</dbReference>
<protein>
    <submittedName>
        <fullName evidence="3">Diacylglycerol kinase family protein</fullName>
    </submittedName>
</protein>
<feature type="region of interest" description="Disordered" evidence="1">
    <location>
        <begin position="284"/>
        <end position="306"/>
    </location>
</feature>
<keyword evidence="4" id="KW-1185">Reference proteome</keyword>